<dbReference type="Pfam" id="PF12819">
    <property type="entry name" value="Malectin_like"/>
    <property type="match status" value="1"/>
</dbReference>
<evidence type="ECO:0000256" key="5">
    <source>
        <dbReference type="ARBA" id="ARBA00022737"/>
    </source>
</evidence>
<keyword evidence="7 9" id="KW-0472">Membrane</keyword>
<sequence>MNNHLIWLLVHLLPLIIMSVSGKGKLDFSFNSTYITSNPRVFNSILFTVFVSIDCGASGSYTDENTIVWKGDNDLISNGVPHIVQSNYSVSRVMDTLRVFTTPLKNCYSVEVEEGEKVLVRAGFNYGNYDQKSNPPSFDLHFDGNFWINVNGSELKVYEAIYVAKKKVVSVCVAQTNRGQFPFISTLEVRSLDSRLYGEIGTNYALLLNSRFGYAINQTIRFPLDPYDRMWVPAVTTNLVDLRNDASTINVDVPDNPPQAVLRNAVATPNTSQMITLGLGTMSYPIRYPVYINWYFSEVKELNSSERRAFRVLKDNLPFSLPIVPRFGKVVEYFISNLSITADTNFSLDKVGDSTHPPLINAVEFFSISDALSDGTNNNDVEGLTSLQQAFNVLQQWSGDPCLPAPYSWEWITCNSDEIPRVTSLNLGSFNLTGPLPDFSKMDALETIDLHNNSLTGPIPTFLGTLSNLKLLNLADNQFSGSMPRSLSRNSKLNYSYTENPLLCTKSCQGSGKNILPIILGVTIPVVCVFAIMLVLVMRHNRRKARVPSQSGQTSRGMQGPEEIVDVELKGNSEERFYRSPTPLLGESQRSN</sequence>
<gene>
    <name evidence="12" type="ORF">SSX86_015305</name>
</gene>
<dbReference type="PANTHER" id="PTHR45631:SF44">
    <property type="entry name" value="CARBOHYDRATE-BINDING PROTEIN OF THE ER PROTEIN"/>
    <property type="match status" value="1"/>
</dbReference>
<keyword evidence="13" id="KW-1185">Reference proteome</keyword>
<dbReference type="AlphaFoldDB" id="A0AAP0D732"/>
<keyword evidence="2" id="KW-0433">Leucine-rich repeat</keyword>
<feature type="chain" id="PRO_5042981775" description="Malectin-like domain-containing protein" evidence="10">
    <location>
        <begin position="23"/>
        <end position="592"/>
    </location>
</feature>
<evidence type="ECO:0000256" key="1">
    <source>
        <dbReference type="ARBA" id="ARBA00004167"/>
    </source>
</evidence>
<reference evidence="12 13" key="1">
    <citation type="submission" date="2024-04" db="EMBL/GenBank/DDBJ databases">
        <title>The reference genome of an endangered Asteraceae, Deinandra increscens subsp. villosa, native to the Central Coast of California.</title>
        <authorList>
            <person name="Guilliams M."/>
            <person name="Hasenstab-Lehman K."/>
            <person name="Meyer R."/>
            <person name="Mcevoy S."/>
        </authorList>
    </citation>
    <scope>NUCLEOTIDE SEQUENCE [LARGE SCALE GENOMIC DNA]</scope>
    <source>
        <tissue evidence="12">Leaf</tissue>
    </source>
</reference>
<evidence type="ECO:0000256" key="7">
    <source>
        <dbReference type="ARBA" id="ARBA00023136"/>
    </source>
</evidence>
<evidence type="ECO:0000256" key="3">
    <source>
        <dbReference type="ARBA" id="ARBA00022692"/>
    </source>
</evidence>
<dbReference type="InterPro" id="IPR024788">
    <property type="entry name" value="Malectin-like_Carb-bd_dom"/>
</dbReference>
<dbReference type="PANTHER" id="PTHR45631">
    <property type="entry name" value="OS07G0107800 PROTEIN-RELATED"/>
    <property type="match status" value="1"/>
</dbReference>
<dbReference type="SUPFAM" id="SSF52058">
    <property type="entry name" value="L domain-like"/>
    <property type="match status" value="1"/>
</dbReference>
<dbReference type="EMBL" id="JBCNJP010000016">
    <property type="protein sequence ID" value="KAK9065903.1"/>
    <property type="molecule type" value="Genomic_DNA"/>
</dbReference>
<dbReference type="InterPro" id="IPR001611">
    <property type="entry name" value="Leu-rich_rpt"/>
</dbReference>
<comment type="subcellular location">
    <subcellularLocation>
        <location evidence="1">Membrane</location>
        <topology evidence="1">Single-pass membrane protein</topology>
    </subcellularLocation>
</comment>
<organism evidence="12 13">
    <name type="scientific">Deinandra increscens subsp. villosa</name>
    <dbReference type="NCBI Taxonomy" id="3103831"/>
    <lineage>
        <taxon>Eukaryota</taxon>
        <taxon>Viridiplantae</taxon>
        <taxon>Streptophyta</taxon>
        <taxon>Embryophyta</taxon>
        <taxon>Tracheophyta</taxon>
        <taxon>Spermatophyta</taxon>
        <taxon>Magnoliopsida</taxon>
        <taxon>eudicotyledons</taxon>
        <taxon>Gunneridae</taxon>
        <taxon>Pentapetalae</taxon>
        <taxon>asterids</taxon>
        <taxon>campanulids</taxon>
        <taxon>Asterales</taxon>
        <taxon>Asteraceae</taxon>
        <taxon>Asteroideae</taxon>
        <taxon>Heliantheae alliance</taxon>
        <taxon>Madieae</taxon>
        <taxon>Madiinae</taxon>
        <taxon>Deinandra</taxon>
    </lineage>
</organism>
<accession>A0AAP0D732</accession>
<evidence type="ECO:0000256" key="10">
    <source>
        <dbReference type="SAM" id="SignalP"/>
    </source>
</evidence>
<evidence type="ECO:0000256" key="2">
    <source>
        <dbReference type="ARBA" id="ARBA00022614"/>
    </source>
</evidence>
<keyword evidence="3 9" id="KW-0812">Transmembrane</keyword>
<feature type="region of interest" description="Disordered" evidence="8">
    <location>
        <begin position="571"/>
        <end position="592"/>
    </location>
</feature>
<feature type="transmembrane region" description="Helical" evidence="9">
    <location>
        <begin position="515"/>
        <end position="537"/>
    </location>
</feature>
<proteinExistence type="predicted"/>
<keyword evidence="5" id="KW-0677">Repeat</keyword>
<dbReference type="Proteomes" id="UP001408789">
    <property type="component" value="Unassembled WGS sequence"/>
</dbReference>
<feature type="signal peptide" evidence="10">
    <location>
        <begin position="1"/>
        <end position="22"/>
    </location>
</feature>
<evidence type="ECO:0000256" key="8">
    <source>
        <dbReference type="SAM" id="MobiDB-lite"/>
    </source>
</evidence>
<dbReference type="FunFam" id="3.80.10.10:FF:000129">
    <property type="entry name" value="Leucine-rich repeat receptor-like kinase"/>
    <property type="match status" value="1"/>
</dbReference>
<dbReference type="InterPro" id="IPR032675">
    <property type="entry name" value="LRR_dom_sf"/>
</dbReference>
<protein>
    <recommendedName>
        <fullName evidence="11">Malectin-like domain-containing protein</fullName>
    </recommendedName>
</protein>
<evidence type="ECO:0000256" key="6">
    <source>
        <dbReference type="ARBA" id="ARBA00022989"/>
    </source>
</evidence>
<comment type="caution">
    <text evidence="12">The sequence shown here is derived from an EMBL/GenBank/DDBJ whole genome shotgun (WGS) entry which is preliminary data.</text>
</comment>
<dbReference type="GO" id="GO:0016020">
    <property type="term" value="C:membrane"/>
    <property type="evidence" value="ECO:0007669"/>
    <property type="project" value="UniProtKB-SubCell"/>
</dbReference>
<evidence type="ECO:0000259" key="11">
    <source>
        <dbReference type="Pfam" id="PF12819"/>
    </source>
</evidence>
<keyword evidence="6 9" id="KW-1133">Transmembrane helix</keyword>
<feature type="domain" description="Malectin-like" evidence="11">
    <location>
        <begin position="53"/>
        <end position="368"/>
    </location>
</feature>
<keyword evidence="4 10" id="KW-0732">Signal</keyword>
<evidence type="ECO:0000256" key="9">
    <source>
        <dbReference type="SAM" id="Phobius"/>
    </source>
</evidence>
<name>A0AAP0D732_9ASTR</name>
<evidence type="ECO:0000313" key="13">
    <source>
        <dbReference type="Proteomes" id="UP001408789"/>
    </source>
</evidence>
<evidence type="ECO:0000313" key="12">
    <source>
        <dbReference type="EMBL" id="KAK9065903.1"/>
    </source>
</evidence>
<evidence type="ECO:0000256" key="4">
    <source>
        <dbReference type="ARBA" id="ARBA00022729"/>
    </source>
</evidence>
<dbReference type="Gene3D" id="3.80.10.10">
    <property type="entry name" value="Ribonuclease Inhibitor"/>
    <property type="match status" value="1"/>
</dbReference>
<dbReference type="Pfam" id="PF00560">
    <property type="entry name" value="LRR_1"/>
    <property type="match status" value="2"/>
</dbReference>